<dbReference type="InParanoid" id="A0A665V4J6"/>
<evidence type="ECO:0000256" key="1">
    <source>
        <dbReference type="SAM" id="MobiDB-lite"/>
    </source>
</evidence>
<feature type="compositionally biased region" description="Low complexity" evidence="1">
    <location>
        <begin position="178"/>
        <end position="192"/>
    </location>
</feature>
<dbReference type="Ensembl" id="ENSENLT00000027638.1">
    <property type="protein sequence ID" value="ENSENLP00000026813.1"/>
    <property type="gene ID" value="ENSENLG00000012051.1"/>
</dbReference>
<evidence type="ECO:0000313" key="3">
    <source>
        <dbReference type="Proteomes" id="UP000472264"/>
    </source>
</evidence>
<feature type="compositionally biased region" description="Acidic residues" evidence="1">
    <location>
        <begin position="426"/>
        <end position="435"/>
    </location>
</feature>
<dbReference type="OMA" id="GHCQDYE"/>
<feature type="compositionally biased region" description="Polar residues" evidence="1">
    <location>
        <begin position="260"/>
        <end position="271"/>
    </location>
</feature>
<dbReference type="FunCoup" id="A0A665V4J6">
    <property type="interactions" value="134"/>
</dbReference>
<feature type="region of interest" description="Disordered" evidence="1">
    <location>
        <begin position="94"/>
        <end position="592"/>
    </location>
</feature>
<dbReference type="GO" id="GO:0042461">
    <property type="term" value="P:photoreceptor cell development"/>
    <property type="evidence" value="ECO:0007669"/>
    <property type="project" value="TreeGrafter"/>
</dbReference>
<feature type="compositionally biased region" description="Low complexity" evidence="1">
    <location>
        <begin position="279"/>
        <end position="295"/>
    </location>
</feature>
<feature type="compositionally biased region" description="Low complexity" evidence="1">
    <location>
        <begin position="471"/>
        <end position="480"/>
    </location>
</feature>
<name>A0A665V4J6_ECHNA</name>
<feature type="region of interest" description="Disordered" evidence="1">
    <location>
        <begin position="773"/>
        <end position="899"/>
    </location>
</feature>
<reference evidence="2" key="2">
    <citation type="submission" date="2025-08" db="UniProtKB">
        <authorList>
            <consortium name="Ensembl"/>
        </authorList>
    </citation>
    <scope>IDENTIFICATION</scope>
</reference>
<feature type="compositionally biased region" description="Basic and acidic residues" evidence="1">
    <location>
        <begin position="774"/>
        <end position="786"/>
    </location>
</feature>
<dbReference type="AlphaFoldDB" id="A0A665V4J6"/>
<feature type="compositionally biased region" description="Polar residues" evidence="1">
    <location>
        <begin position="313"/>
        <end position="335"/>
    </location>
</feature>
<feature type="compositionally biased region" description="Polar residues" evidence="1">
    <location>
        <begin position="660"/>
        <end position="669"/>
    </location>
</feature>
<feature type="compositionally biased region" description="Low complexity" evidence="1">
    <location>
        <begin position="501"/>
        <end position="516"/>
    </location>
</feature>
<feature type="compositionally biased region" description="Polar residues" evidence="1">
    <location>
        <begin position="809"/>
        <end position="820"/>
    </location>
</feature>
<organism evidence="2 3">
    <name type="scientific">Echeneis naucrates</name>
    <name type="common">Live sharksucker</name>
    <dbReference type="NCBI Taxonomy" id="173247"/>
    <lineage>
        <taxon>Eukaryota</taxon>
        <taxon>Metazoa</taxon>
        <taxon>Chordata</taxon>
        <taxon>Craniata</taxon>
        <taxon>Vertebrata</taxon>
        <taxon>Euteleostomi</taxon>
        <taxon>Actinopterygii</taxon>
        <taxon>Neopterygii</taxon>
        <taxon>Teleostei</taxon>
        <taxon>Neoteleostei</taxon>
        <taxon>Acanthomorphata</taxon>
        <taxon>Carangaria</taxon>
        <taxon>Carangiformes</taxon>
        <taxon>Echeneidae</taxon>
        <taxon>Echeneis</taxon>
    </lineage>
</organism>
<dbReference type="PANTHER" id="PTHR23005:SF3">
    <property type="entry name" value="RETINITIS PIGMENTOSA 1-LIKE 1 PROTEIN"/>
    <property type="match status" value="1"/>
</dbReference>
<dbReference type="GO" id="GO:0060041">
    <property type="term" value="P:retina development in camera-type eye"/>
    <property type="evidence" value="ECO:0007669"/>
    <property type="project" value="TreeGrafter"/>
</dbReference>
<reference evidence="2" key="3">
    <citation type="submission" date="2025-09" db="UniProtKB">
        <authorList>
            <consortium name="Ensembl"/>
        </authorList>
    </citation>
    <scope>IDENTIFICATION</scope>
</reference>
<feature type="compositionally biased region" description="Polar residues" evidence="1">
    <location>
        <begin position="787"/>
        <end position="796"/>
    </location>
</feature>
<dbReference type="GO" id="GO:0035082">
    <property type="term" value="P:axoneme assembly"/>
    <property type="evidence" value="ECO:0007669"/>
    <property type="project" value="TreeGrafter"/>
</dbReference>
<feature type="compositionally biased region" description="Basic and acidic residues" evidence="1">
    <location>
        <begin position="561"/>
        <end position="575"/>
    </location>
</feature>
<feature type="compositionally biased region" description="Polar residues" evidence="1">
    <location>
        <begin position="156"/>
        <end position="165"/>
    </location>
</feature>
<dbReference type="PANTHER" id="PTHR23005">
    <property type="entry name" value="RETINITIS PIGMENTOSA 1 PROTEIN"/>
    <property type="match status" value="1"/>
</dbReference>
<dbReference type="Proteomes" id="UP000472264">
    <property type="component" value="Chromosome 24"/>
</dbReference>
<feature type="compositionally biased region" description="Low complexity" evidence="1">
    <location>
        <begin position="877"/>
        <end position="894"/>
    </location>
</feature>
<feature type="compositionally biased region" description="Polar residues" evidence="1">
    <location>
        <begin position="638"/>
        <end position="651"/>
    </location>
</feature>
<feature type="compositionally biased region" description="Polar residues" evidence="1">
    <location>
        <begin position="133"/>
        <end position="148"/>
    </location>
</feature>
<reference evidence="2" key="1">
    <citation type="submission" date="2021-04" db="EMBL/GenBank/DDBJ databases">
        <authorList>
            <consortium name="Wellcome Sanger Institute Data Sharing"/>
        </authorList>
    </citation>
    <scope>NUCLEOTIDE SEQUENCE [LARGE SCALE GENOMIC DNA]</scope>
</reference>
<keyword evidence="3" id="KW-1185">Reference proteome</keyword>
<feature type="compositionally biased region" description="Polar residues" evidence="1">
    <location>
        <begin position="400"/>
        <end position="423"/>
    </location>
</feature>
<proteinExistence type="predicted"/>
<feature type="compositionally biased region" description="Low complexity" evidence="1">
    <location>
        <begin position="797"/>
        <end position="808"/>
    </location>
</feature>
<dbReference type="GO" id="GO:0005930">
    <property type="term" value="C:axoneme"/>
    <property type="evidence" value="ECO:0007669"/>
    <property type="project" value="TreeGrafter"/>
</dbReference>
<protein>
    <submittedName>
        <fullName evidence="2">Uncharacterized protein</fullName>
    </submittedName>
</protein>
<accession>A0A665V4J6</accession>
<feature type="compositionally biased region" description="Basic and acidic residues" evidence="1">
    <location>
        <begin position="340"/>
        <end position="362"/>
    </location>
</feature>
<evidence type="ECO:0000313" key="2">
    <source>
        <dbReference type="Ensembl" id="ENSENLP00000026813.1"/>
    </source>
</evidence>
<feature type="region of interest" description="Disordered" evidence="1">
    <location>
        <begin position="609"/>
        <end position="679"/>
    </location>
</feature>
<sequence>LDCVPDRRTDCLNNLGSCPPTGDGVRDDDIEKRVRVNKDGSLSMEMKVRFRLQNDETIQWSTEVKKTTGRAYEYLQGYNSSYFAQVKDRSCSESENISAAEQDEGYITRRQGRHTDEPHSQSAMSDAEERAASNISVRSATSAKSNVSRKSEASEVPSSRNANTDEQVHEEQDDDSRSVSSMSIHSVKSNVSARSSRSKCSADVQAEGSAARPRSHTSTVSTKSHTSKVHPDMNIPKGRHDDEEDQNRAESPMSAKSIISVKSNQSESVNNFDYVERPSSNMSMKSAKSAKSNISEKSKKSKTFDILSEHSAADNTGRVSAMSAQSVKTINSATSRKSKRSDVAAEGSFERPNEEIDKEQTEGRAASSMSAKSIKSHVSERSVKSKASGVATDRAPSALSAKSAQSQTSAESNASKVCSSKTAVISDEENVEEETQERAPSATSAKSAKSKGQDGPSEGNTSGDEEHTERAASSTSVKSAKSAREDPSEENTANEDTLQRPASPVSVKSTKSAKSTLSNISRKSKVSTICEAPAGSELNTEVSKRKTKSPVKAMDAGRCVADNKSDKSSKCREDNTDVEDFDLVPSSLPNASPTEVVNEWLKALPTDSDMYGVEDLNENCDGQRNGQPAEEMNRVEGNENNTSAAENTSDANEGADASEAPNNDRQTSTEARDEDNACTQTGDASKIFHSSVHVMKVLLNPKLDRCNSLPEISPVYGRKLSTSAAGLLDCLVKLQLIDHDPKNANEKDERYQELMNILKSLWLCDPQESQHALKKQDRHSVDDEFNHTSSSGVDVNSGSTGSGKSSDGVNVSQPHISSDPLSKVEEVCEGETDAGAQWPSERAAQGEYEDKQKDDDLATNDTIRNNDSPRELPETPPSSDKSSGNDSTSCSSPPTNEQAQLARMIPQDPDPVWVLTLLTKIEKQFMAHYINAMREFQVRWNLDDNEQLDMMISELKSEVHKRIQTSINRE</sequence>